<name>A0ABN8FE08_9BACT</name>
<evidence type="ECO:0008006" key="4">
    <source>
        <dbReference type="Google" id="ProtNLM"/>
    </source>
</evidence>
<dbReference type="RefSeq" id="WP_238752455.1">
    <property type="nucleotide sequence ID" value="NZ_CAKLPZ010000007.1"/>
</dbReference>
<feature type="compositionally biased region" description="Acidic residues" evidence="1">
    <location>
        <begin position="105"/>
        <end position="116"/>
    </location>
</feature>
<evidence type="ECO:0000256" key="1">
    <source>
        <dbReference type="SAM" id="MobiDB-lite"/>
    </source>
</evidence>
<accession>A0ABN8FE08</accession>
<feature type="region of interest" description="Disordered" evidence="1">
    <location>
        <begin position="92"/>
        <end position="116"/>
    </location>
</feature>
<dbReference type="EMBL" id="CAKLPZ010000007">
    <property type="protein sequence ID" value="CAH1002627.1"/>
    <property type="molecule type" value="Genomic_DNA"/>
</dbReference>
<dbReference type="Proteomes" id="UP000837803">
    <property type="component" value="Unassembled WGS sequence"/>
</dbReference>
<keyword evidence="3" id="KW-1185">Reference proteome</keyword>
<evidence type="ECO:0000313" key="2">
    <source>
        <dbReference type="EMBL" id="CAH1002627.1"/>
    </source>
</evidence>
<proteinExistence type="predicted"/>
<evidence type="ECO:0000313" key="3">
    <source>
        <dbReference type="Proteomes" id="UP000837803"/>
    </source>
</evidence>
<protein>
    <recommendedName>
        <fullName evidence="4">DUF3127 domain-containing protein</fullName>
    </recommendedName>
</protein>
<dbReference type="InterPro" id="IPR021474">
    <property type="entry name" value="DUF3127"/>
</dbReference>
<organism evidence="2 3">
    <name type="scientific">Neolewinella maritima</name>
    <dbReference type="NCBI Taxonomy" id="1383882"/>
    <lineage>
        <taxon>Bacteria</taxon>
        <taxon>Pseudomonadati</taxon>
        <taxon>Bacteroidota</taxon>
        <taxon>Saprospiria</taxon>
        <taxon>Saprospirales</taxon>
        <taxon>Lewinellaceae</taxon>
        <taxon>Neolewinella</taxon>
    </lineage>
</organism>
<sequence>MSFEITGTLVKKYETETKGESFKVRDFVIKADDNGKYDNFVKFQTSQDRTAILDDYTEGQQVKVHFDLRGRQWQDKYFTNLNAWRVEAVGADPAKKATKQAPEELVAEDDDTPLPF</sequence>
<gene>
    <name evidence="2" type="ORF">LEM8419_03499</name>
</gene>
<dbReference type="Pfam" id="PF11325">
    <property type="entry name" value="DUF3127"/>
    <property type="match status" value="1"/>
</dbReference>
<comment type="caution">
    <text evidence="2">The sequence shown here is derived from an EMBL/GenBank/DDBJ whole genome shotgun (WGS) entry which is preliminary data.</text>
</comment>
<reference evidence="2" key="1">
    <citation type="submission" date="2021-12" db="EMBL/GenBank/DDBJ databases">
        <authorList>
            <person name="Rodrigo-Torres L."/>
            <person name="Arahal R. D."/>
            <person name="Lucena T."/>
        </authorList>
    </citation>
    <scope>NUCLEOTIDE SEQUENCE</scope>
    <source>
        <strain evidence="2">CECT 8419</strain>
    </source>
</reference>